<dbReference type="KEGG" id="ngr:NAEGRDRAFT_73611"/>
<dbReference type="EMBL" id="GG738906">
    <property type="protein sequence ID" value="EFC38558.1"/>
    <property type="molecule type" value="Genomic_DNA"/>
</dbReference>
<dbReference type="VEuPathDB" id="AmoebaDB:NAEGRDRAFT_73611"/>
<evidence type="ECO:0000313" key="8">
    <source>
        <dbReference type="Proteomes" id="UP000006671"/>
    </source>
</evidence>
<evidence type="ECO:0000256" key="4">
    <source>
        <dbReference type="ARBA" id="ARBA00022692"/>
    </source>
</evidence>
<dbReference type="InterPro" id="IPR000184">
    <property type="entry name" value="Bac_surfAg_D15"/>
</dbReference>
<dbReference type="InterPro" id="IPR039910">
    <property type="entry name" value="D15-like"/>
</dbReference>
<accession>D2VX42</accession>
<dbReference type="GO" id="GO:0005741">
    <property type="term" value="C:mitochondrial outer membrane"/>
    <property type="evidence" value="ECO:0007669"/>
    <property type="project" value="UniProtKB-SubCell"/>
</dbReference>
<evidence type="ECO:0000256" key="1">
    <source>
        <dbReference type="ARBA" id="ARBA00004374"/>
    </source>
</evidence>
<dbReference type="PANTHER" id="PTHR12815:SF18">
    <property type="entry name" value="SORTING AND ASSEMBLY MACHINERY COMPONENT 50 HOMOLOG"/>
    <property type="match status" value="1"/>
</dbReference>
<dbReference type="InParanoid" id="D2VX42"/>
<comment type="subcellular location">
    <subcellularLocation>
        <location evidence="1">Mitochondrion outer membrane</location>
        <topology evidence="1">Multi-pass membrane protein</topology>
    </subcellularLocation>
</comment>
<keyword evidence="3" id="KW-1134">Transmembrane beta strand</keyword>
<keyword evidence="8" id="KW-1185">Reference proteome</keyword>
<dbReference type="RefSeq" id="XP_002671302.1">
    <property type="nucleotide sequence ID" value="XM_002671256.1"/>
</dbReference>
<comment type="similarity">
    <text evidence="2">Belongs to the SAM50/omp85 family.</text>
</comment>
<dbReference type="OrthoDB" id="1724197at2759"/>
<keyword evidence="4" id="KW-0812">Transmembrane</keyword>
<dbReference type="eggNOG" id="KOG2602">
    <property type="taxonomic scope" value="Eukaryota"/>
</dbReference>
<dbReference type="STRING" id="5762.D2VX42"/>
<gene>
    <name evidence="7" type="ORF">NAEGRDRAFT_73611</name>
</gene>
<evidence type="ECO:0000259" key="6">
    <source>
        <dbReference type="Pfam" id="PF01103"/>
    </source>
</evidence>
<evidence type="ECO:0000256" key="3">
    <source>
        <dbReference type="ARBA" id="ARBA00022452"/>
    </source>
</evidence>
<dbReference type="Gene3D" id="2.40.160.50">
    <property type="entry name" value="membrane protein fhac: a member of the omp85/tpsb transporter family"/>
    <property type="match status" value="1"/>
</dbReference>
<organism evidence="8">
    <name type="scientific">Naegleria gruberi</name>
    <name type="common">Amoeba</name>
    <dbReference type="NCBI Taxonomy" id="5762"/>
    <lineage>
        <taxon>Eukaryota</taxon>
        <taxon>Discoba</taxon>
        <taxon>Heterolobosea</taxon>
        <taxon>Tetramitia</taxon>
        <taxon>Eutetramitia</taxon>
        <taxon>Vahlkampfiidae</taxon>
        <taxon>Naegleria</taxon>
    </lineage>
</organism>
<feature type="domain" description="Bacterial surface antigen (D15)" evidence="6">
    <location>
        <begin position="126"/>
        <end position="455"/>
    </location>
</feature>
<keyword evidence="5" id="KW-0472">Membrane</keyword>
<protein>
    <submittedName>
        <fullName evidence="7">Predicted protein</fullName>
    </submittedName>
</protein>
<dbReference type="OMA" id="DMNGEVF"/>
<evidence type="ECO:0000313" key="7">
    <source>
        <dbReference type="EMBL" id="EFC38558.1"/>
    </source>
</evidence>
<evidence type="ECO:0000256" key="2">
    <source>
        <dbReference type="ARBA" id="ARBA00010913"/>
    </source>
</evidence>
<dbReference type="PANTHER" id="PTHR12815">
    <property type="entry name" value="SORTING AND ASSEMBLY MACHINERY SAMM50 PROTEIN FAMILY MEMBER"/>
    <property type="match status" value="1"/>
</dbReference>
<evidence type="ECO:0000256" key="5">
    <source>
        <dbReference type="ARBA" id="ARBA00023136"/>
    </source>
</evidence>
<name>D2VX42_NAEGR</name>
<sequence>MRPKSYNPLDPIIQTQPDAGRENLQLKEIFVRGVEATSESKITAAFQEAKKATTLNELNEAISIGLERVGKLDVLNNVNVILDADDSKNVALVLDCKEKQSTRLSAGTTVNDKGQVKGEISFGYRNLLGQADRWDVDANIDKTGLTLVGRTFLPQSFNNDGALYVSGFLNGGRVLTNLLQEKSNGVSVRAEINDRHSISYDFEMRRNEDVGSMFKKASSSGSFSRFFSRFYNAKTQDSEPVLDKDDSVVKSQVWTEVKEQSVKSSLSHTYRFDTRNSSFAPSSGAFFKLVHRLAGLGGDVKHYSVDMNGEVFVPLISDSLVAALKLNVGTIIPLDRQNDTFISLNDRFIEKVRGFPAVGTVHPRSEEVYGGNIKAVATGRLVFPFPVSFIHQLLGLHCQAFCDIGNVSNINDYSENGVQQFREKFCKGLHTSYGFGLAMMLSFGRIEFNFAKPSTLFNDQTNLPPTLNSFKQFSIHYVFNE</sequence>
<dbReference type="GeneID" id="8853937"/>
<dbReference type="Proteomes" id="UP000006671">
    <property type="component" value="Unassembled WGS sequence"/>
</dbReference>
<dbReference type="Pfam" id="PF01103">
    <property type="entry name" value="Omp85"/>
    <property type="match status" value="1"/>
</dbReference>
<reference evidence="7 8" key="1">
    <citation type="journal article" date="2010" name="Cell">
        <title>The genome of Naegleria gruberi illuminates early eukaryotic versatility.</title>
        <authorList>
            <person name="Fritz-Laylin L.K."/>
            <person name="Prochnik S.E."/>
            <person name="Ginger M.L."/>
            <person name="Dacks J.B."/>
            <person name="Carpenter M.L."/>
            <person name="Field M.C."/>
            <person name="Kuo A."/>
            <person name="Paredez A."/>
            <person name="Chapman J."/>
            <person name="Pham J."/>
            <person name="Shu S."/>
            <person name="Neupane R."/>
            <person name="Cipriano M."/>
            <person name="Mancuso J."/>
            <person name="Tu H."/>
            <person name="Salamov A."/>
            <person name="Lindquist E."/>
            <person name="Shapiro H."/>
            <person name="Lucas S."/>
            <person name="Grigoriev I.V."/>
            <person name="Cande W.Z."/>
            <person name="Fulton C."/>
            <person name="Rokhsar D.S."/>
            <person name="Dawson S.C."/>
        </authorList>
    </citation>
    <scope>NUCLEOTIDE SEQUENCE [LARGE SCALE GENOMIC DNA]</scope>
    <source>
        <strain evidence="7 8">NEG-M</strain>
    </source>
</reference>
<proteinExistence type="inferred from homology"/>
<dbReference type="AlphaFoldDB" id="D2VX42"/>